<dbReference type="GO" id="GO:0016020">
    <property type="term" value="C:membrane"/>
    <property type="evidence" value="ECO:0007669"/>
    <property type="project" value="InterPro"/>
</dbReference>
<keyword evidence="1" id="KW-0472">Membrane</keyword>
<dbReference type="RefSeq" id="WP_232505582.1">
    <property type="nucleotide sequence ID" value="NZ_CP016397.1"/>
</dbReference>
<feature type="transmembrane region" description="Helical" evidence="1">
    <location>
        <begin position="147"/>
        <end position="165"/>
    </location>
</feature>
<organism evidence="3 4">
    <name type="scientific">Legionella clemsonensis</name>
    <dbReference type="NCBI Taxonomy" id="1867846"/>
    <lineage>
        <taxon>Bacteria</taxon>
        <taxon>Pseudomonadati</taxon>
        <taxon>Pseudomonadota</taxon>
        <taxon>Gammaproteobacteria</taxon>
        <taxon>Legionellales</taxon>
        <taxon>Legionellaceae</taxon>
        <taxon>Legionella</taxon>
    </lineage>
</organism>
<sequence length="288" mass="31643">MSYRNNGALYAALSGLFFGLIGYFGVSVMKANVSVNNMLFWRFLVSSLFMGMLLIPRFKKLTFNAIESVKITFYGAAFYGTCSIFYFVATQYIGSGLSMVIFFTYPSIVLLINFLFFKQKISKIYYLALLIIFLGMGLLVNGNRFDFNLMGIGLSLLSALLYALYLIASKGIFIPALLATFFVSLGAMLISLVAAFIEGTFFIPTGLDVWFNICGIGIICTALPMLLLLKGLQHISSLQAAILSVLEPVFVVIFGIVLLGEQVSLIQGLGVVILLAGALISLLHYRFE</sequence>
<dbReference type="InterPro" id="IPR000620">
    <property type="entry name" value="EamA_dom"/>
</dbReference>
<feature type="domain" description="EamA" evidence="2">
    <location>
        <begin position="7"/>
        <end position="140"/>
    </location>
</feature>
<keyword evidence="4" id="KW-1185">Reference proteome</keyword>
<feature type="transmembrane region" description="Helical" evidence="1">
    <location>
        <begin position="209"/>
        <end position="229"/>
    </location>
</feature>
<keyword evidence="1" id="KW-0812">Transmembrane</keyword>
<dbReference type="SUPFAM" id="SSF103481">
    <property type="entry name" value="Multidrug resistance efflux transporter EmrE"/>
    <property type="match status" value="2"/>
</dbReference>
<feature type="transmembrane region" description="Helical" evidence="1">
    <location>
        <begin position="172"/>
        <end position="197"/>
    </location>
</feature>
<proteinExistence type="predicted"/>
<dbReference type="AlphaFoldDB" id="A0A222P230"/>
<feature type="transmembrane region" description="Helical" evidence="1">
    <location>
        <begin position="71"/>
        <end position="89"/>
    </location>
</feature>
<dbReference type="InterPro" id="IPR037185">
    <property type="entry name" value="EmrE-like"/>
</dbReference>
<feature type="transmembrane region" description="Helical" evidence="1">
    <location>
        <begin position="265"/>
        <end position="285"/>
    </location>
</feature>
<gene>
    <name evidence="3" type="primary">rhtA</name>
    <name evidence="3" type="ORF">clem_06765</name>
</gene>
<dbReference type="Gene3D" id="1.10.3730.20">
    <property type="match status" value="1"/>
</dbReference>
<feature type="transmembrane region" description="Helical" evidence="1">
    <location>
        <begin position="124"/>
        <end position="141"/>
    </location>
</feature>
<evidence type="ECO:0000313" key="3">
    <source>
        <dbReference type="EMBL" id="ASQ45908.1"/>
    </source>
</evidence>
<evidence type="ECO:0000313" key="4">
    <source>
        <dbReference type="Proteomes" id="UP000201728"/>
    </source>
</evidence>
<feature type="transmembrane region" description="Helical" evidence="1">
    <location>
        <begin position="7"/>
        <end position="26"/>
    </location>
</feature>
<feature type="transmembrane region" description="Helical" evidence="1">
    <location>
        <begin position="241"/>
        <end position="259"/>
    </location>
</feature>
<evidence type="ECO:0000259" key="2">
    <source>
        <dbReference type="Pfam" id="PF00892"/>
    </source>
</evidence>
<name>A0A222P230_9GAMM</name>
<feature type="domain" description="EamA" evidence="2">
    <location>
        <begin position="150"/>
        <end position="282"/>
    </location>
</feature>
<protein>
    <submittedName>
        <fullName evidence="3">Threonine/homoserine exporter RhtA</fullName>
    </submittedName>
</protein>
<dbReference type="PANTHER" id="PTHR22911:SF137">
    <property type="entry name" value="SOLUTE CARRIER FAMILY 35 MEMBER G2-RELATED"/>
    <property type="match status" value="1"/>
</dbReference>
<reference evidence="3 4" key="1">
    <citation type="submission" date="2016-07" db="EMBL/GenBank/DDBJ databases">
        <authorList>
            <person name="Hassler H."/>
        </authorList>
    </citation>
    <scope>NUCLEOTIDE SEQUENCE [LARGE SCALE GENOMIC DNA]</scope>
    <source>
        <strain evidence="3 4">CDC-D5610</strain>
    </source>
</reference>
<dbReference type="Proteomes" id="UP000201728">
    <property type="component" value="Chromosome"/>
</dbReference>
<evidence type="ECO:0000256" key="1">
    <source>
        <dbReference type="SAM" id="Phobius"/>
    </source>
</evidence>
<dbReference type="EMBL" id="CP016397">
    <property type="protein sequence ID" value="ASQ45908.1"/>
    <property type="molecule type" value="Genomic_DNA"/>
</dbReference>
<keyword evidence="1" id="KW-1133">Transmembrane helix</keyword>
<feature type="transmembrane region" description="Helical" evidence="1">
    <location>
        <begin position="38"/>
        <end position="59"/>
    </location>
</feature>
<dbReference type="KEGG" id="lcd:clem_06765"/>
<dbReference type="PANTHER" id="PTHR22911">
    <property type="entry name" value="ACYL-MALONYL CONDENSING ENZYME-RELATED"/>
    <property type="match status" value="1"/>
</dbReference>
<accession>A0A222P230</accession>
<feature type="transmembrane region" description="Helical" evidence="1">
    <location>
        <begin position="95"/>
        <end position="117"/>
    </location>
</feature>
<dbReference type="Pfam" id="PF00892">
    <property type="entry name" value="EamA"/>
    <property type="match status" value="2"/>
</dbReference>